<name>A0AA39YUG2_9PEZI</name>
<dbReference type="AlphaFoldDB" id="A0AA39YUG2"/>
<evidence type="ECO:0000313" key="2">
    <source>
        <dbReference type="EMBL" id="KAK0658904.1"/>
    </source>
</evidence>
<proteinExistence type="predicted"/>
<evidence type="ECO:0000259" key="1">
    <source>
        <dbReference type="Pfam" id="PF01728"/>
    </source>
</evidence>
<evidence type="ECO:0000313" key="3">
    <source>
        <dbReference type="Proteomes" id="UP001174997"/>
    </source>
</evidence>
<keyword evidence="3" id="KW-1185">Reference proteome</keyword>
<accession>A0AA39YUG2</accession>
<sequence>MHSDANVTHRNSPVVIEAETHVLSISTSNTEPDHKGIITSYLRERVPEFRRLDGLRQKGWENPAGDKFFQTQRSNADKIGDQQSCRFHFGLMQRIAMELHNATDGCFTTSTKPGAILDVCAAPGGFLTAAMALNDPGLRVRACTLPFSEGGYKVLLPHKKNETINITYCDVTMLAEDLGVNLDEIPASHPDHGKFTPRQFAADERYDIAVCDGHLLRTQERSSYRERRESLRLQNSSLVLALEHLRPGGTLIVLLHKIEMWRIACFLQTMTTFSEVRVHKPKTGHTKRSSFYMIAKNVQSDSGEAKEAVQTWKNLWRIATFGTDEEVAQAVRESGPSAEELLAEFGPQLIKLGRSVWSTQANALAKAPFIKKRT</sequence>
<dbReference type="InterPro" id="IPR029063">
    <property type="entry name" value="SAM-dependent_MTases_sf"/>
</dbReference>
<dbReference type="GO" id="GO:0032259">
    <property type="term" value="P:methylation"/>
    <property type="evidence" value="ECO:0007669"/>
    <property type="project" value="InterPro"/>
</dbReference>
<protein>
    <recommendedName>
        <fullName evidence="1">Ribosomal RNA methyltransferase FtsJ domain-containing protein</fullName>
    </recommendedName>
</protein>
<dbReference type="EMBL" id="JAULSY010000195">
    <property type="protein sequence ID" value="KAK0658904.1"/>
    <property type="molecule type" value="Genomic_DNA"/>
</dbReference>
<comment type="caution">
    <text evidence="2">The sequence shown here is derived from an EMBL/GenBank/DDBJ whole genome shotgun (WGS) entry which is preliminary data.</text>
</comment>
<dbReference type="GO" id="GO:0008168">
    <property type="term" value="F:methyltransferase activity"/>
    <property type="evidence" value="ECO:0007669"/>
    <property type="project" value="InterPro"/>
</dbReference>
<dbReference type="InterPro" id="IPR002877">
    <property type="entry name" value="RNA_MeTrfase_FtsJ_dom"/>
</dbReference>
<dbReference type="Gene3D" id="3.40.50.150">
    <property type="entry name" value="Vaccinia Virus protein VP39"/>
    <property type="match status" value="1"/>
</dbReference>
<dbReference type="SUPFAM" id="SSF53335">
    <property type="entry name" value="S-adenosyl-L-methionine-dependent methyltransferases"/>
    <property type="match status" value="1"/>
</dbReference>
<dbReference type="Pfam" id="PF01728">
    <property type="entry name" value="FtsJ"/>
    <property type="match status" value="1"/>
</dbReference>
<gene>
    <name evidence="2" type="ORF">QBC41DRAFT_287445</name>
</gene>
<organism evidence="2 3">
    <name type="scientific">Cercophora samala</name>
    <dbReference type="NCBI Taxonomy" id="330535"/>
    <lineage>
        <taxon>Eukaryota</taxon>
        <taxon>Fungi</taxon>
        <taxon>Dikarya</taxon>
        <taxon>Ascomycota</taxon>
        <taxon>Pezizomycotina</taxon>
        <taxon>Sordariomycetes</taxon>
        <taxon>Sordariomycetidae</taxon>
        <taxon>Sordariales</taxon>
        <taxon>Lasiosphaeriaceae</taxon>
        <taxon>Cercophora</taxon>
    </lineage>
</organism>
<dbReference type="Proteomes" id="UP001174997">
    <property type="component" value="Unassembled WGS sequence"/>
</dbReference>
<reference evidence="2" key="1">
    <citation type="submission" date="2023-06" db="EMBL/GenBank/DDBJ databases">
        <title>Genome-scale phylogeny and comparative genomics of the fungal order Sordariales.</title>
        <authorList>
            <consortium name="Lawrence Berkeley National Laboratory"/>
            <person name="Hensen N."/>
            <person name="Bonometti L."/>
            <person name="Westerberg I."/>
            <person name="Brannstrom I.O."/>
            <person name="Guillou S."/>
            <person name="Cros-Aarteil S."/>
            <person name="Calhoun S."/>
            <person name="Haridas S."/>
            <person name="Kuo A."/>
            <person name="Mondo S."/>
            <person name="Pangilinan J."/>
            <person name="Riley R."/>
            <person name="Labutti K."/>
            <person name="Andreopoulos B."/>
            <person name="Lipzen A."/>
            <person name="Chen C."/>
            <person name="Yanf M."/>
            <person name="Daum C."/>
            <person name="Ng V."/>
            <person name="Clum A."/>
            <person name="Steindorff A."/>
            <person name="Ohm R."/>
            <person name="Martin F."/>
            <person name="Silar P."/>
            <person name="Natvig D."/>
            <person name="Lalanne C."/>
            <person name="Gautier V."/>
            <person name="Ament-Velasquez S.L."/>
            <person name="Kruys A."/>
            <person name="Hutchinson M.I."/>
            <person name="Powell A.J."/>
            <person name="Barry K."/>
            <person name="Miller A.N."/>
            <person name="Grigoriev I.V."/>
            <person name="Debuchy R."/>
            <person name="Gladieux P."/>
            <person name="Thoren M.H."/>
            <person name="Johannesson H."/>
        </authorList>
    </citation>
    <scope>NUCLEOTIDE SEQUENCE</scope>
    <source>
        <strain evidence="2">CBS 307.81</strain>
    </source>
</reference>
<feature type="domain" description="Ribosomal RNA methyltransferase FtsJ" evidence="1">
    <location>
        <begin position="102"/>
        <end position="297"/>
    </location>
</feature>